<evidence type="ECO:0000313" key="8">
    <source>
        <dbReference type="Proteomes" id="UP000694421"/>
    </source>
</evidence>
<organism evidence="7 8">
    <name type="scientific">Salvator merianae</name>
    <name type="common">Argentine black and white tegu</name>
    <name type="synonym">Tupinambis merianae</name>
    <dbReference type="NCBI Taxonomy" id="96440"/>
    <lineage>
        <taxon>Eukaryota</taxon>
        <taxon>Metazoa</taxon>
        <taxon>Chordata</taxon>
        <taxon>Craniata</taxon>
        <taxon>Vertebrata</taxon>
        <taxon>Euteleostomi</taxon>
        <taxon>Lepidosauria</taxon>
        <taxon>Squamata</taxon>
        <taxon>Bifurcata</taxon>
        <taxon>Unidentata</taxon>
        <taxon>Episquamata</taxon>
        <taxon>Laterata</taxon>
        <taxon>Teiioidea</taxon>
        <taxon>Teiidae</taxon>
        <taxon>Salvator</taxon>
    </lineage>
</organism>
<dbReference type="Proteomes" id="UP000694421">
    <property type="component" value="Unplaced"/>
</dbReference>
<dbReference type="PRINTS" id="PR00189">
    <property type="entry name" value="TRNSTHYRETIN"/>
</dbReference>
<evidence type="ECO:0000256" key="4">
    <source>
        <dbReference type="ARBA" id="ARBA00022801"/>
    </source>
</evidence>
<dbReference type="InterPro" id="IPR014306">
    <property type="entry name" value="Hydroxyisourate_hydrolase"/>
</dbReference>
<feature type="binding site" evidence="5">
    <location>
        <position position="126"/>
    </location>
    <ligand>
        <name>substrate</name>
    </ligand>
</feature>
<dbReference type="PANTHER" id="PTHR10395:SF11">
    <property type="entry name" value="5-HYDROXYISOURATE HYDROLASE"/>
    <property type="match status" value="1"/>
</dbReference>
<feature type="binding site" evidence="5">
    <location>
        <position position="86"/>
    </location>
    <ligand>
        <name>substrate</name>
    </ligand>
</feature>
<keyword evidence="8" id="KW-1185">Reference proteome</keyword>
<protein>
    <recommendedName>
        <fullName evidence="2">hydroxyisourate hydrolase</fullName>
        <ecNumber evidence="2">3.5.2.17</ecNumber>
    </recommendedName>
</protein>
<keyword evidence="3" id="KW-0659">Purine metabolism</keyword>
<dbReference type="GO" id="GO:0006144">
    <property type="term" value="P:purine nucleobase metabolic process"/>
    <property type="evidence" value="ECO:0007669"/>
    <property type="project" value="UniProtKB-KW"/>
</dbReference>
<evidence type="ECO:0000313" key="7">
    <source>
        <dbReference type="Ensembl" id="ENSSMRP00000008965.1"/>
    </source>
</evidence>
<proteinExistence type="predicted"/>
<comment type="catalytic activity">
    <reaction evidence="1">
        <text>5-hydroxyisourate + H2O = 5-hydroxy-2-oxo-4-ureido-2,5-dihydro-1H-imidazole-5-carboxylate + H(+)</text>
        <dbReference type="Rhea" id="RHEA:23736"/>
        <dbReference type="ChEBI" id="CHEBI:15377"/>
        <dbReference type="ChEBI" id="CHEBI:15378"/>
        <dbReference type="ChEBI" id="CHEBI:18072"/>
        <dbReference type="ChEBI" id="CHEBI:58639"/>
        <dbReference type="EC" id="3.5.2.17"/>
    </reaction>
</comment>
<feature type="binding site" evidence="5">
    <location>
        <position position="191"/>
    </location>
    <ligand>
        <name>substrate</name>
    </ligand>
</feature>
<evidence type="ECO:0000256" key="1">
    <source>
        <dbReference type="ARBA" id="ARBA00001043"/>
    </source>
</evidence>
<evidence type="ECO:0000259" key="6">
    <source>
        <dbReference type="SMART" id="SM00095"/>
    </source>
</evidence>
<dbReference type="EC" id="3.5.2.17" evidence="2"/>
<dbReference type="SUPFAM" id="SSF49472">
    <property type="entry name" value="Transthyretin (synonym: prealbumin)"/>
    <property type="match status" value="1"/>
</dbReference>
<evidence type="ECO:0000256" key="2">
    <source>
        <dbReference type="ARBA" id="ARBA00012609"/>
    </source>
</evidence>
<keyword evidence="4" id="KW-0378">Hydrolase</keyword>
<reference evidence="7" key="1">
    <citation type="submission" date="2025-08" db="UniProtKB">
        <authorList>
            <consortium name="Ensembl"/>
        </authorList>
    </citation>
    <scope>IDENTIFICATION</scope>
</reference>
<feature type="domain" description="Transthyretin/hydroxyisourate hydrolase" evidence="6">
    <location>
        <begin position="78"/>
        <end position="193"/>
    </location>
</feature>
<reference evidence="7" key="2">
    <citation type="submission" date="2025-09" db="UniProtKB">
        <authorList>
            <consortium name="Ensembl"/>
        </authorList>
    </citation>
    <scope>IDENTIFICATION</scope>
</reference>
<dbReference type="InterPro" id="IPR023416">
    <property type="entry name" value="Transthyretin/HIU_hydrolase_d"/>
</dbReference>
<dbReference type="GO" id="GO:0033971">
    <property type="term" value="F:hydroxyisourate hydrolase activity"/>
    <property type="evidence" value="ECO:0007669"/>
    <property type="project" value="UniProtKB-EC"/>
</dbReference>
<dbReference type="SMART" id="SM00095">
    <property type="entry name" value="TR_THY"/>
    <property type="match status" value="1"/>
</dbReference>
<dbReference type="AlphaFoldDB" id="A0A8D0BI62"/>
<dbReference type="GeneTree" id="ENSGT01110000268680"/>
<dbReference type="InterPro" id="IPR036817">
    <property type="entry name" value="Transthyretin/HIU_hydrolase_sf"/>
</dbReference>
<dbReference type="Ensembl" id="ENSSMRT00000010454.1">
    <property type="protein sequence ID" value="ENSSMRP00000008965.1"/>
    <property type="gene ID" value="ENSSMRG00000007168.1"/>
</dbReference>
<accession>A0A8D0BI62</accession>
<dbReference type="OMA" id="MFNINKE"/>
<evidence type="ECO:0000256" key="5">
    <source>
        <dbReference type="PIRSR" id="PIRSR600895-51"/>
    </source>
</evidence>
<sequence>MIRDRSHCRSTKRVFRSPKRSLELINCLFQKASQYTLTLQAADRLGTGLRTTATAIISLSTAGPAPAPSLLAAHPDAGNHTLLTVHALNVLTGLPATGLALHLSRPGDPQRLWEEMFKSATNSDGRLDGGSQATRQLTAGTYKLRFETGAYWEQQGYRSFYPYVEVVFSITEAERKVHIPLLLSPYSYSTYRGS</sequence>
<dbReference type="Pfam" id="PF00576">
    <property type="entry name" value="Transthyretin"/>
    <property type="match status" value="1"/>
</dbReference>
<dbReference type="PANTHER" id="PTHR10395">
    <property type="entry name" value="URICASE AND TRANSTHYRETIN-RELATED"/>
    <property type="match status" value="1"/>
</dbReference>
<dbReference type="CDD" id="cd05822">
    <property type="entry name" value="TLP_HIUase"/>
    <property type="match status" value="1"/>
</dbReference>
<dbReference type="NCBIfam" id="TIGR02962">
    <property type="entry name" value="hdxy_isourate"/>
    <property type="match status" value="1"/>
</dbReference>
<name>A0A8D0BI62_SALMN</name>
<evidence type="ECO:0000256" key="3">
    <source>
        <dbReference type="ARBA" id="ARBA00022631"/>
    </source>
</evidence>
<dbReference type="Gene3D" id="2.60.40.180">
    <property type="entry name" value="Transthyretin/hydroxyisourate hydrolase domain"/>
    <property type="match status" value="1"/>
</dbReference>
<dbReference type="InterPro" id="IPR000895">
    <property type="entry name" value="Transthyretin/HIU_hydrolase"/>
</dbReference>